<feature type="compositionally biased region" description="Basic and acidic residues" evidence="1">
    <location>
        <begin position="479"/>
        <end position="492"/>
    </location>
</feature>
<dbReference type="AlphaFoldDB" id="A0AAN6D4J3"/>
<reference evidence="2" key="1">
    <citation type="journal article" date="2021" name="G3 (Bethesda)">
        <title>Genomic diversity, chromosomal rearrangements, and interspecies hybridization in the ogataea polymorpha species complex.</title>
        <authorList>
            <person name="Hanson S.J."/>
            <person name="Cinneide E.O."/>
            <person name="Salzberg L.I."/>
            <person name="Wolfe K.H."/>
            <person name="McGowan J."/>
            <person name="Fitzpatrick D.A."/>
            <person name="Matlin K."/>
        </authorList>
    </citation>
    <scope>NUCLEOTIDE SEQUENCE</scope>
    <source>
        <strain evidence="2">83-405-1</strain>
    </source>
</reference>
<organism evidence="2 3">
    <name type="scientific">Ogataea haglerorum</name>
    <dbReference type="NCBI Taxonomy" id="1937702"/>
    <lineage>
        <taxon>Eukaryota</taxon>
        <taxon>Fungi</taxon>
        <taxon>Dikarya</taxon>
        <taxon>Ascomycota</taxon>
        <taxon>Saccharomycotina</taxon>
        <taxon>Pichiomycetes</taxon>
        <taxon>Pichiales</taxon>
        <taxon>Pichiaceae</taxon>
        <taxon>Ogataea</taxon>
    </lineage>
</organism>
<dbReference type="Proteomes" id="UP000738402">
    <property type="component" value="Unassembled WGS sequence"/>
</dbReference>
<sequence length="570" mass="62147">MALSPHLLELPVGDLVVGVLDVLGLLLHHDVDVARVRVAAARAAEVDPVDLGVVWGELGSTSADQVPRQGKQLLHALERPARDLWQEVPAENEPQQTHAGEEVERSVVCHGQQHRRHSLGVAVLVGEVERHHDGGSQRPHAQRQHLGVEEVLHGVPAHGPADAVEVDRGERALAGAHLRRGEVDVLLGGLRHDRHVDGEVERRDQLDRDACVERLLPADEVDQEEGTEVGRGELDDAEERRHHHLVGLLGLADHGEQLGRVDRDGVRAAPLAEDLDHDAQRHSDADAFHRHERLDVGPQRRAADRVSFDLQLLVDVGDLRQDVGVVWLEVSELAEVDERLLHVALFDEPAGRLDAEEHGQNEDRAGQHDLQRGWVDPLVAARLVQRRAVVGEVGRHDAEIHRASEDVVARSSDRLGSALRDVAGSAHDGRADAEPLDQTASVQLADRVARDLDDGGHGPHEAPHLQRSDSAERLGSVDGHQRPADRAQLDHRRDVRLEVGELRGGLVGVLEPKLLDKGGLGHRSGNVALVVAPGAAKNSKHKDRQKQGSVVYLWRGVVLVEGEPGGPPVF</sequence>
<feature type="compositionally biased region" description="Basic and acidic residues" evidence="1">
    <location>
        <begin position="450"/>
        <end position="472"/>
    </location>
</feature>
<proteinExistence type="predicted"/>
<feature type="region of interest" description="Disordered" evidence="1">
    <location>
        <begin position="450"/>
        <end position="492"/>
    </location>
</feature>
<gene>
    <name evidence="2" type="ORF">KL933_003557</name>
</gene>
<comment type="caution">
    <text evidence="2">The sequence shown here is derived from an EMBL/GenBank/DDBJ whole genome shotgun (WGS) entry which is preliminary data.</text>
</comment>
<protein>
    <submittedName>
        <fullName evidence="2">Uncharacterized protein</fullName>
    </submittedName>
</protein>
<evidence type="ECO:0000313" key="3">
    <source>
        <dbReference type="Proteomes" id="UP000738402"/>
    </source>
</evidence>
<dbReference type="EMBL" id="JAHLUH010000010">
    <property type="protein sequence ID" value="KAG7726115.1"/>
    <property type="molecule type" value="Genomic_DNA"/>
</dbReference>
<evidence type="ECO:0000256" key="1">
    <source>
        <dbReference type="SAM" id="MobiDB-lite"/>
    </source>
</evidence>
<name>A0AAN6D4J3_9ASCO</name>
<evidence type="ECO:0000313" key="2">
    <source>
        <dbReference type="EMBL" id="KAG7726115.1"/>
    </source>
</evidence>
<accession>A0AAN6D4J3</accession>